<keyword evidence="3" id="KW-0808">Transferase</keyword>
<dbReference type="InterPro" id="IPR008145">
    <property type="entry name" value="GK/Ca_channel_bsu"/>
</dbReference>
<dbReference type="InterPro" id="IPR017665">
    <property type="entry name" value="Guanylate_kinase"/>
</dbReference>
<dbReference type="PROSITE" id="PS50052">
    <property type="entry name" value="GUANYLATE_KINASE_2"/>
    <property type="match status" value="1"/>
</dbReference>
<comment type="similarity">
    <text evidence="1">Belongs to the guanylate kinase family.</text>
</comment>
<dbReference type="SUPFAM" id="SSF52540">
    <property type="entry name" value="P-loop containing nucleoside triphosphate hydrolases"/>
    <property type="match status" value="1"/>
</dbReference>
<dbReference type="InterPro" id="IPR008144">
    <property type="entry name" value="Guanylate_kin-like_dom"/>
</dbReference>
<evidence type="ECO:0000256" key="2">
    <source>
        <dbReference type="ARBA" id="ARBA00012961"/>
    </source>
</evidence>
<evidence type="ECO:0000313" key="8">
    <source>
        <dbReference type="EMBL" id="KYR01997.1"/>
    </source>
</evidence>
<dbReference type="GO" id="GO:0005829">
    <property type="term" value="C:cytosol"/>
    <property type="evidence" value="ECO:0007669"/>
    <property type="project" value="TreeGrafter"/>
</dbReference>
<dbReference type="PROSITE" id="PS00856">
    <property type="entry name" value="GUANYLATE_KINASE_1"/>
    <property type="match status" value="1"/>
</dbReference>
<proteinExistence type="inferred from homology"/>
<evidence type="ECO:0000313" key="9">
    <source>
        <dbReference type="Proteomes" id="UP000076078"/>
    </source>
</evidence>
<comment type="caution">
    <text evidence="8">The sequence shown here is derived from an EMBL/GenBank/DDBJ whole genome shotgun (WGS) entry which is preliminary data.</text>
</comment>
<dbReference type="GO" id="GO:0004385">
    <property type="term" value="F:GMP kinase activity"/>
    <property type="evidence" value="ECO:0007669"/>
    <property type="project" value="UniProtKB-EC"/>
</dbReference>
<sequence length="202" mass="22805">MEPHTQPTSLVPIIMAGPSGVGKGTLIDKLKKEFEGSFGHIVSHTTRKPREGEVHGQHYYFTEKDVMEREIANGDFIEYANVHGNYYGTSKKALQEVSEKGKICILDIDVQGCESVKKAKIPALFIFISPPTFDTLKQRLLARGSETDETINKRLETAKKEMEYLNKPGFFDVIIVNDDLQTAYNQFKQTVSPYIALQKSFK</sequence>
<dbReference type="CDD" id="cd00071">
    <property type="entry name" value="GMPK"/>
    <property type="match status" value="1"/>
</dbReference>
<dbReference type="PANTHER" id="PTHR23117:SF13">
    <property type="entry name" value="GUANYLATE KINASE"/>
    <property type="match status" value="1"/>
</dbReference>
<evidence type="ECO:0000259" key="7">
    <source>
        <dbReference type="PROSITE" id="PS50052"/>
    </source>
</evidence>
<dbReference type="InterPro" id="IPR027417">
    <property type="entry name" value="P-loop_NTPase"/>
</dbReference>
<evidence type="ECO:0000256" key="1">
    <source>
        <dbReference type="ARBA" id="ARBA00005790"/>
    </source>
</evidence>
<dbReference type="Gene3D" id="3.40.50.300">
    <property type="entry name" value="P-loop containing nucleotide triphosphate hydrolases"/>
    <property type="match status" value="1"/>
</dbReference>
<protein>
    <recommendedName>
        <fullName evidence="2">guanylate kinase</fullName>
        <ecNumber evidence="2">2.7.4.8</ecNumber>
    </recommendedName>
</protein>
<keyword evidence="5 8" id="KW-0418">Kinase</keyword>
<dbReference type="InterPro" id="IPR020590">
    <property type="entry name" value="Guanylate_kinase_CS"/>
</dbReference>
<dbReference type="EMBL" id="LODT01000004">
    <property type="protein sequence ID" value="KYR01997.1"/>
    <property type="molecule type" value="Genomic_DNA"/>
</dbReference>
<keyword evidence="4" id="KW-0547">Nucleotide-binding</keyword>
<keyword evidence="6" id="KW-0067">ATP-binding</keyword>
<dbReference type="InParanoid" id="A0A152A7G5"/>
<evidence type="ECO:0000256" key="3">
    <source>
        <dbReference type="ARBA" id="ARBA00022679"/>
    </source>
</evidence>
<dbReference type="PANTHER" id="PTHR23117">
    <property type="entry name" value="GUANYLATE KINASE-RELATED"/>
    <property type="match status" value="1"/>
</dbReference>
<dbReference type="Proteomes" id="UP000076078">
    <property type="component" value="Unassembled WGS sequence"/>
</dbReference>
<evidence type="ECO:0000256" key="6">
    <source>
        <dbReference type="ARBA" id="ARBA00022840"/>
    </source>
</evidence>
<dbReference type="SMART" id="SM00072">
    <property type="entry name" value="GuKc"/>
    <property type="match status" value="1"/>
</dbReference>
<keyword evidence="9" id="KW-1185">Reference proteome</keyword>
<dbReference type="NCBIfam" id="TIGR03263">
    <property type="entry name" value="guanyl_kin"/>
    <property type="match status" value="1"/>
</dbReference>
<dbReference type="FunFam" id="3.40.50.300:FF:000776">
    <property type="entry name" value="Guanylate kinase 2"/>
    <property type="match status" value="1"/>
</dbReference>
<dbReference type="Pfam" id="PF00625">
    <property type="entry name" value="Guanylate_kin"/>
    <property type="match status" value="1"/>
</dbReference>
<accession>A0A152A7G5</accession>
<dbReference type="OrthoDB" id="6334211at2759"/>
<dbReference type="EC" id="2.7.4.8" evidence="2"/>
<name>A0A152A7G5_TIELA</name>
<evidence type="ECO:0000256" key="4">
    <source>
        <dbReference type="ARBA" id="ARBA00022741"/>
    </source>
</evidence>
<reference evidence="8 9" key="1">
    <citation type="submission" date="2015-12" db="EMBL/GenBank/DDBJ databases">
        <title>Dictyostelia acquired genes for synthesis and detection of signals that induce cell-type specialization by lateral gene transfer from prokaryotes.</title>
        <authorList>
            <person name="Gloeckner G."/>
            <person name="Schaap P."/>
        </authorList>
    </citation>
    <scope>NUCLEOTIDE SEQUENCE [LARGE SCALE GENOMIC DNA]</scope>
    <source>
        <strain evidence="8 9">TK</strain>
    </source>
</reference>
<organism evidence="8 9">
    <name type="scientific">Tieghemostelium lacteum</name>
    <name type="common">Slime mold</name>
    <name type="synonym">Dictyostelium lacteum</name>
    <dbReference type="NCBI Taxonomy" id="361077"/>
    <lineage>
        <taxon>Eukaryota</taxon>
        <taxon>Amoebozoa</taxon>
        <taxon>Evosea</taxon>
        <taxon>Eumycetozoa</taxon>
        <taxon>Dictyostelia</taxon>
        <taxon>Dictyosteliales</taxon>
        <taxon>Raperosteliaceae</taxon>
        <taxon>Tieghemostelium</taxon>
    </lineage>
</organism>
<evidence type="ECO:0000256" key="5">
    <source>
        <dbReference type="ARBA" id="ARBA00022777"/>
    </source>
</evidence>
<dbReference type="GO" id="GO:0005524">
    <property type="term" value="F:ATP binding"/>
    <property type="evidence" value="ECO:0007669"/>
    <property type="project" value="UniProtKB-KW"/>
</dbReference>
<dbReference type="STRING" id="361077.A0A152A7G5"/>
<dbReference type="FunCoup" id="A0A152A7G5">
    <property type="interactions" value="223"/>
</dbReference>
<feature type="domain" description="Guanylate kinase-like" evidence="7">
    <location>
        <begin position="10"/>
        <end position="192"/>
    </location>
</feature>
<dbReference type="OMA" id="EWAVVHG"/>
<dbReference type="AlphaFoldDB" id="A0A152A7G5"/>
<gene>
    <name evidence="8" type="ORF">DLAC_00790</name>
</gene>